<evidence type="ECO:0000313" key="4">
    <source>
        <dbReference type="EMBL" id="AJE17388.1"/>
    </source>
</evidence>
<feature type="chain" id="PRO_5034903312" evidence="1">
    <location>
        <begin position="42"/>
        <end position="1122"/>
    </location>
</feature>
<dbReference type="Pfam" id="PF23981">
    <property type="entry name" value="DUF7305"/>
    <property type="match status" value="1"/>
</dbReference>
<dbReference type="Gene3D" id="2.60.120.200">
    <property type="match status" value="1"/>
</dbReference>
<dbReference type="EMBL" id="CP007511">
    <property type="protein sequence ID" value="AJE17388.1"/>
    <property type="molecule type" value="Genomic_DNA"/>
</dbReference>
<reference evidence="5 7" key="2">
    <citation type="submission" date="2016-10" db="EMBL/GenBank/DDBJ databases">
        <authorList>
            <person name="Varghese N."/>
            <person name="Submissions S."/>
        </authorList>
    </citation>
    <scope>NUCLEOTIDE SEQUENCE [LARGE SCALE GENOMIC DNA]</scope>
    <source>
        <strain evidence="5 7">DSM 6083</strain>
    </source>
</reference>
<feature type="domain" description="DUF7305" evidence="3">
    <location>
        <begin position="93"/>
        <end position="188"/>
    </location>
</feature>
<evidence type="ECO:0000259" key="3">
    <source>
        <dbReference type="Pfam" id="PF23981"/>
    </source>
</evidence>
<protein>
    <submittedName>
        <fullName evidence="5">MSHA biogenesis protein MshQ</fullName>
    </submittedName>
</protein>
<dbReference type="Pfam" id="PF20419">
    <property type="entry name" value="DUF6701"/>
    <property type="match status" value="1"/>
</dbReference>
<dbReference type="AlphaFoldDB" id="A0A8D3Y4Y3"/>
<evidence type="ECO:0000313" key="7">
    <source>
        <dbReference type="Proteomes" id="UP000182276"/>
    </source>
</evidence>
<dbReference type="KEGG" id="pbm:CL52_13360"/>
<dbReference type="EMBL" id="FNHO01000002">
    <property type="protein sequence ID" value="SDM08936.1"/>
    <property type="molecule type" value="Genomic_DNA"/>
</dbReference>
<dbReference type="InterPro" id="IPR046524">
    <property type="entry name" value="DUF6701"/>
</dbReference>
<feature type="domain" description="DUF6701" evidence="2">
    <location>
        <begin position="526"/>
        <end position="1120"/>
    </location>
</feature>
<accession>A0A8D3Y4Y3</accession>
<dbReference type="Proteomes" id="UP000182276">
    <property type="component" value="Unassembled WGS sequence"/>
</dbReference>
<name>A0A8D3Y4Y3_9GAMM</name>
<dbReference type="Pfam" id="PF13385">
    <property type="entry name" value="Laminin_G_3"/>
    <property type="match status" value="1"/>
</dbReference>
<dbReference type="Proteomes" id="UP000031271">
    <property type="component" value="Chromosome"/>
</dbReference>
<keyword evidence="1" id="KW-0732">Signal</keyword>
<keyword evidence="7" id="KW-1185">Reference proteome</keyword>
<evidence type="ECO:0000256" key="1">
    <source>
        <dbReference type="SAM" id="SignalP"/>
    </source>
</evidence>
<dbReference type="InterPro" id="IPR055729">
    <property type="entry name" value="DUF7305"/>
</dbReference>
<reference evidence="6" key="1">
    <citation type="submission" date="2014-03" db="EMBL/GenBank/DDBJ databases">
        <title>Complete genome of Pseudomonas balearica DSM 6083T, a sewage water isolate from an enrichment with 2-methylnaphthalene.</title>
        <authorList>
            <person name="Salva-Serra F."/>
            <person name="Jaen-Luchoro D."/>
            <person name="Busquets A."/>
            <person name="Pena A."/>
            <person name="Gomila M."/>
            <person name="Bosch R."/>
            <person name="Nogales B."/>
            <person name="Garcia-Valdes E."/>
            <person name="Lalucat J."/>
            <person name="Bennasar A."/>
        </authorList>
    </citation>
    <scope>NUCLEOTIDE SEQUENCE [LARGE SCALE GENOMIC DNA]</scope>
    <source>
        <strain evidence="6">DSM 6083</strain>
    </source>
</reference>
<evidence type="ECO:0000313" key="5">
    <source>
        <dbReference type="EMBL" id="SDM08936.1"/>
    </source>
</evidence>
<evidence type="ECO:0000259" key="2">
    <source>
        <dbReference type="Pfam" id="PF20419"/>
    </source>
</evidence>
<sequence>MPERIRGGWQLLAGQAWARASSLAVLCLLVTVCLGSPTASAALCSNVFPQDATPDTGAKLDLAVMDRQAYGPFPSRGASYAAAGDYFYNAGKLNNGETISVTAGRPVRMFVDGDLELAPHSRINPNGSASDLLIVVRGNLSIGTKNDINALVYVTGDVTANPSAHIEGALTAEGSIDTKVKDTITYDEVAASAFAQGDLCQDSENIPLYLRFDEASWGVPANTGRGAFDIQVLGGAVTAGVDPAWPVDRLGEGTCRYGRFDAPGDGLLIHDQNALDLDRELSVSFWLKVEAAPRGGVALLAKGDTYRIELNSELKLVLSSRVPGWFGASTETLSVASAPLSIGKWVHVGFTLKLRLIPLWIDALEGNLYVNGVKQSSGISYFIFGVPPDDNAPLLVSADPTQGLVGAIDEVRLQQTIWSAADFQLQMASRHPCGETAGIDHFEFTTSALAHTCSPQTVTLMACTNATPGACQPYQGDVSVTLRGDGWLGGNQQTLRGGVGTFKLQGLQLQMPLAVDASEPDASPLTLCRIGDAPLSSACLLNFAQSGFIFDVPDMQAGRVQAGVPMRAVIDVGDEGSPRCEPAFTDSTREVRFWSSFVTPSVSELSDSSKPVQVNAESVGQNFAEARPLALRFDQNGATSLDVNYAEAGRMLLNAYYPGSAEEGDSGPMSGSDDFVSAPAGFCIEPSQTCSAGDSSCDVFRKVGQAFSTTIRPVAWRADGELCKASTTRNYRQDQLQLRPVVLAPSPVVGGVAGQVLTPVDGSYDHLPSGSPANWDGTIVEDVALSEVGVFRLRVEPPPYLGVAVPASDSAPIGRFIPRYLKASIEGALKAGCGVFSYQDQPVAVTTPPALTITGYGVADGAEYRTENYDFDGFWGFASSPVPSWLAAGGNLDLTPRLDQGRGMPEALTWQSIKDLVPSQSGDNDGDGQRTYTWDADWLRYLRAEQPDADDHPFQMLLRFTAQELTDRDGVCNGSTCQDSEVVLEQSEFRLGRLRIGNGHGSELQDLSLPWVIETWRASNIFLPEAGDTCSAPIWGNAQAFEQVGNLASQSLQIEGGQTGYEGSLVIGKPEATGEARIGFPNVPEWLWYDWQGKGLEASRGLASFGIYLGPKPLIFRREVYR</sequence>
<dbReference type="SUPFAM" id="SSF49899">
    <property type="entry name" value="Concanavalin A-like lectins/glucanases"/>
    <property type="match status" value="1"/>
</dbReference>
<evidence type="ECO:0000313" key="6">
    <source>
        <dbReference type="Proteomes" id="UP000031271"/>
    </source>
</evidence>
<dbReference type="InterPro" id="IPR013320">
    <property type="entry name" value="ConA-like_dom_sf"/>
</dbReference>
<reference evidence="4 6" key="3">
    <citation type="journal article" name="Genome Announc.">
        <title>Complete Genome Sequence of Pseudomonas balearica DSM 6083T.</title>
        <authorList>
            <person name="Bennasar-Figueras A."/>
            <person name="Salva-Serra F."/>
            <person name="Jaen-Luchoro D."/>
            <person name="Segui C."/>
            <person name="Aliaga F."/>
            <person name="Busquets A."/>
            <person name="Gomila M."/>
            <person name="Moore E.R."/>
            <person name="Lalucat J."/>
        </authorList>
    </citation>
    <scope>NUCLEOTIDE SEQUENCE [LARGE SCALE GENOMIC DNA]</scope>
    <source>
        <strain evidence="6">DSM 6083</strain>
        <strain evidence="4">DSM6083</strain>
    </source>
</reference>
<dbReference type="RefSeq" id="WP_041106888.1">
    <property type="nucleotide sequence ID" value="NZ_CP007511.1"/>
</dbReference>
<feature type="signal peptide" evidence="1">
    <location>
        <begin position="1"/>
        <end position="41"/>
    </location>
</feature>
<dbReference type="GeneID" id="77260891"/>
<proteinExistence type="predicted"/>
<gene>
    <name evidence="4" type="ORF">CL52_13360</name>
    <name evidence="5" type="ORF">SAMN05660875_102154</name>
</gene>
<organism evidence="4 6">
    <name type="scientific">Stutzerimonas balearica DSM 6083</name>
    <dbReference type="NCBI Taxonomy" id="1123016"/>
    <lineage>
        <taxon>Bacteria</taxon>
        <taxon>Pseudomonadati</taxon>
        <taxon>Pseudomonadota</taxon>
        <taxon>Gammaproteobacteria</taxon>
        <taxon>Pseudomonadales</taxon>
        <taxon>Pseudomonadaceae</taxon>
        <taxon>Stutzerimonas</taxon>
    </lineage>
</organism>